<reference evidence="2 3" key="1">
    <citation type="journal article" date="2007" name="Nat. Biotechnol.">
        <title>Genome sequence of the lignocellulose-bioconverting and xylose-fermenting yeast Pichia stipitis.</title>
        <authorList>
            <person name="Jeffries T.W."/>
            <person name="Grigoriev I.V."/>
            <person name="Grimwood J."/>
            <person name="Laplaza J.M."/>
            <person name="Aerts A."/>
            <person name="Salamov A."/>
            <person name="Schmutz J."/>
            <person name="Lindquist E."/>
            <person name="Dehal P."/>
            <person name="Shapiro H."/>
            <person name="Jin Y.S."/>
            <person name="Passoth V."/>
            <person name="Richardson P.M."/>
        </authorList>
    </citation>
    <scope>NUCLEOTIDE SEQUENCE [LARGE SCALE GENOMIC DNA]</scope>
    <source>
        <strain evidence="3">ATCC 58785 / CBS 6054 / NBRC 10063 / NRRL Y-11545</strain>
    </source>
</reference>
<dbReference type="GO" id="GO:0008298">
    <property type="term" value="P:intracellular mRNA localization"/>
    <property type="evidence" value="ECO:0007669"/>
    <property type="project" value="TreeGrafter"/>
</dbReference>
<dbReference type="GeneID" id="4837766"/>
<feature type="compositionally biased region" description="Polar residues" evidence="1">
    <location>
        <begin position="47"/>
        <end position="59"/>
    </location>
</feature>
<dbReference type="GO" id="GO:0034398">
    <property type="term" value="P:telomere tethering at nuclear periphery"/>
    <property type="evidence" value="ECO:0007669"/>
    <property type="project" value="TreeGrafter"/>
</dbReference>
<dbReference type="GO" id="GO:0017056">
    <property type="term" value="F:structural constituent of nuclear pore"/>
    <property type="evidence" value="ECO:0007669"/>
    <property type="project" value="InterPro"/>
</dbReference>
<evidence type="ECO:0000256" key="1">
    <source>
        <dbReference type="SAM" id="MobiDB-lite"/>
    </source>
</evidence>
<dbReference type="PANTHER" id="PTHR28284:SF1">
    <property type="entry name" value="NUCLEOPORIN NUP60"/>
    <property type="match status" value="1"/>
</dbReference>
<dbReference type="OrthoDB" id="5370852at2759"/>
<keyword evidence="3" id="KW-1185">Reference proteome</keyword>
<dbReference type="OMA" id="YHTINES"/>
<accession>A3LS94</accession>
<feature type="region of interest" description="Disordered" evidence="1">
    <location>
        <begin position="208"/>
        <end position="233"/>
    </location>
</feature>
<dbReference type="GO" id="GO:0006607">
    <property type="term" value="P:NLS-bearing protein import into nucleus"/>
    <property type="evidence" value="ECO:0007669"/>
    <property type="project" value="TreeGrafter"/>
</dbReference>
<dbReference type="KEGG" id="pic:PICST_67388"/>
<dbReference type="eggNOG" id="ENOG502SBKE">
    <property type="taxonomic scope" value="Eukaryota"/>
</dbReference>
<feature type="region of interest" description="Disordered" evidence="1">
    <location>
        <begin position="39"/>
        <end position="64"/>
    </location>
</feature>
<dbReference type="HOGENOM" id="CLU_022609_0_0_1"/>
<dbReference type="InterPro" id="IPR034432">
    <property type="entry name" value="Nup60"/>
</dbReference>
<protein>
    <submittedName>
        <fullName evidence="2">Uncharacterized protein</fullName>
    </submittedName>
</protein>
<dbReference type="AlphaFoldDB" id="A3LS94"/>
<evidence type="ECO:0000313" key="3">
    <source>
        <dbReference type="Proteomes" id="UP000002258"/>
    </source>
</evidence>
<feature type="compositionally biased region" description="Low complexity" evidence="1">
    <location>
        <begin position="217"/>
        <end position="230"/>
    </location>
</feature>
<evidence type="ECO:0000313" key="2">
    <source>
        <dbReference type="EMBL" id="ABN65529.2"/>
    </source>
</evidence>
<dbReference type="InParanoid" id="A3LS94"/>
<dbReference type="RefSeq" id="XP_001383558.2">
    <property type="nucleotide sequence ID" value="XM_001383521.1"/>
</dbReference>
<dbReference type="GO" id="GO:0031990">
    <property type="term" value="P:mRNA export from nucleus in response to heat stress"/>
    <property type="evidence" value="ECO:0007669"/>
    <property type="project" value="TreeGrafter"/>
</dbReference>
<organism evidence="2 3">
    <name type="scientific">Scheffersomyces stipitis (strain ATCC 58785 / CBS 6054 / NBRC 10063 / NRRL Y-11545)</name>
    <name type="common">Yeast</name>
    <name type="synonym">Pichia stipitis</name>
    <dbReference type="NCBI Taxonomy" id="322104"/>
    <lineage>
        <taxon>Eukaryota</taxon>
        <taxon>Fungi</taxon>
        <taxon>Dikarya</taxon>
        <taxon>Ascomycota</taxon>
        <taxon>Saccharomycotina</taxon>
        <taxon>Pichiomycetes</taxon>
        <taxon>Debaryomycetaceae</taxon>
        <taxon>Scheffersomyces</taxon>
    </lineage>
</organism>
<dbReference type="GO" id="GO:0016973">
    <property type="term" value="P:poly(A)+ mRNA export from nucleus"/>
    <property type="evidence" value="ECO:0007669"/>
    <property type="project" value="TreeGrafter"/>
</dbReference>
<dbReference type="PANTHER" id="PTHR28284">
    <property type="entry name" value="NUCLEOPORIN NUP60"/>
    <property type="match status" value="1"/>
</dbReference>
<dbReference type="FunCoup" id="A3LS94">
    <property type="interactions" value="293"/>
</dbReference>
<dbReference type="GO" id="GO:0044615">
    <property type="term" value="C:nuclear pore nuclear basket"/>
    <property type="evidence" value="ECO:0007669"/>
    <property type="project" value="InterPro"/>
</dbReference>
<dbReference type="Proteomes" id="UP000002258">
    <property type="component" value="Chromosome 3"/>
</dbReference>
<proteinExistence type="predicted"/>
<feature type="region of interest" description="Disordered" evidence="1">
    <location>
        <begin position="272"/>
        <end position="297"/>
    </location>
</feature>
<gene>
    <name evidence="2" type="ORF">PICST_67388</name>
</gene>
<dbReference type="STRING" id="322104.A3LS94"/>
<dbReference type="EMBL" id="CP000497">
    <property type="protein sequence ID" value="ABN65529.2"/>
    <property type="molecule type" value="Genomic_DNA"/>
</dbReference>
<sequence>MDNRKVYSSYRDRIRSISVPYRNQNGFLSKVKSLFNSSINEGKPSEDSSLSSEAQTSKIDTPLKRKSESLAVESTTANEILSSFFKEKGDRNLTEVEYEGVMALLSKSRANTPVKRQRLNQDFGNDTENSILNEKSLPPRSAAVDISKVFATPSAQKTLRNVNATMIHDQSSLITDYSPVYHTINESFGNRSISSVKRVYQFSGLPSPYRTRIRAPKSSSLRSSKSKTSSNDVQMNLRKEKSITNKSINTSAIHKPRSAAATTLLSILDGKQTDSEDNVNPTKANIGRFSNPYSSQPSIKKMNKIETVNNTHKNTITANDINKTISYDKSQTLPTTIKLDDTFPKSKTNLTHRTEARVENVQIPNKTNGYPAFKANGTSTNSIPSVLPTVKNAIPKENINFSSKTTKSSIPNFSPEPAESEYEFPELTPIEVGLDAAKVIQYEMLFNF</sequence>
<name>A3LS94_PICST</name>